<dbReference type="InterPro" id="IPR032675">
    <property type="entry name" value="LRR_dom_sf"/>
</dbReference>
<dbReference type="EMBL" id="BAAFSV010000005">
    <property type="protein sequence ID" value="GAB1319659.1"/>
    <property type="molecule type" value="Genomic_DNA"/>
</dbReference>
<organism evidence="1 2">
    <name type="scientific">Madurella fahalii</name>
    <dbReference type="NCBI Taxonomy" id="1157608"/>
    <lineage>
        <taxon>Eukaryota</taxon>
        <taxon>Fungi</taxon>
        <taxon>Dikarya</taxon>
        <taxon>Ascomycota</taxon>
        <taxon>Pezizomycotina</taxon>
        <taxon>Sordariomycetes</taxon>
        <taxon>Sordariomycetidae</taxon>
        <taxon>Sordariales</taxon>
        <taxon>Sordariales incertae sedis</taxon>
        <taxon>Madurella</taxon>
    </lineage>
</organism>
<gene>
    <name evidence="1" type="ORF">MFIFM68171_09869</name>
</gene>
<protein>
    <recommendedName>
        <fullName evidence="3">F-box domain-containing protein</fullName>
    </recommendedName>
</protein>
<sequence>MPPGQHSGGFEKLPPEVLELIFGPFRPTGPVTAPKIYRGLPSIQVGTKHAESRAAFASFCRVSKYFHYVATDYLYRTVHITDGMELLCFCRTLMEYPDRCTTIREFSWVGRFQMGLRTPGSSDTPDARLLQSFWAPIASRMRHDPFIADVTRSVGLTGPDGLIHTWKVLGTVLAILPNVQSLHFLHASSSASDTHQALNVVPRQRDPEEDAFWAWMLGAKLETSSDSAPCRRFLQSLERLVLEAQPYDNYHCPATDELLFALFACPRSLRRVELNGTTLSDKLPPTVSAAAERVRELVLYRDFHSADELSRLVESFPNLISLEAECRDPFVFRRPAPVNPFLALLSLADTLETLNLTSGLNSWSSVRVWNALPLLQFLDRMICLKHLTTESIWLFGNQCFGQWPPKDVIALPPSLVSFRLVDYWGVGGKAVRNPATRYYPDFRTWTPIGFYYHHFSSLQEERVARLPNFSEFTFVTSWLHLTRASLVTDGPSNEQLLEDAAEYEEEWRSLFAGAGVRFSVISSEESRQLFPRLA</sequence>
<evidence type="ECO:0008006" key="3">
    <source>
        <dbReference type="Google" id="ProtNLM"/>
    </source>
</evidence>
<dbReference type="Gene3D" id="3.80.10.10">
    <property type="entry name" value="Ribonuclease Inhibitor"/>
    <property type="match status" value="1"/>
</dbReference>
<name>A0ABQ0GPL8_9PEZI</name>
<dbReference type="SUPFAM" id="SSF52047">
    <property type="entry name" value="RNI-like"/>
    <property type="match status" value="1"/>
</dbReference>
<accession>A0ABQ0GPL8</accession>
<comment type="caution">
    <text evidence="1">The sequence shown here is derived from an EMBL/GenBank/DDBJ whole genome shotgun (WGS) entry which is preliminary data.</text>
</comment>
<dbReference type="GeneID" id="98180611"/>
<dbReference type="RefSeq" id="XP_070921389.1">
    <property type="nucleotide sequence ID" value="XM_071065288.1"/>
</dbReference>
<evidence type="ECO:0000313" key="2">
    <source>
        <dbReference type="Proteomes" id="UP001628179"/>
    </source>
</evidence>
<reference evidence="1 2" key="1">
    <citation type="submission" date="2024-09" db="EMBL/GenBank/DDBJ databases">
        <title>Itraconazole resistance in Madurella fahalii resulting from another homologue of gene encoding cytochrome P450 14-alpha sterol demethylase (CYP51).</title>
        <authorList>
            <person name="Yoshioka I."/>
            <person name="Fahal A.H."/>
            <person name="Kaneko S."/>
            <person name="Yaguchi T."/>
        </authorList>
    </citation>
    <scope>NUCLEOTIDE SEQUENCE [LARGE SCALE GENOMIC DNA]</scope>
    <source>
        <strain evidence="1 2">IFM 68171</strain>
    </source>
</reference>
<evidence type="ECO:0000313" key="1">
    <source>
        <dbReference type="EMBL" id="GAB1319659.1"/>
    </source>
</evidence>
<keyword evidence="2" id="KW-1185">Reference proteome</keyword>
<dbReference type="Proteomes" id="UP001628179">
    <property type="component" value="Unassembled WGS sequence"/>
</dbReference>
<proteinExistence type="predicted"/>